<evidence type="ECO:0000313" key="2">
    <source>
        <dbReference type="Proteomes" id="UP000007266"/>
    </source>
</evidence>
<organism evidence="1 2">
    <name type="scientific">Tribolium castaneum</name>
    <name type="common">Red flour beetle</name>
    <dbReference type="NCBI Taxonomy" id="7070"/>
    <lineage>
        <taxon>Eukaryota</taxon>
        <taxon>Metazoa</taxon>
        <taxon>Ecdysozoa</taxon>
        <taxon>Arthropoda</taxon>
        <taxon>Hexapoda</taxon>
        <taxon>Insecta</taxon>
        <taxon>Pterygota</taxon>
        <taxon>Neoptera</taxon>
        <taxon>Endopterygota</taxon>
        <taxon>Coleoptera</taxon>
        <taxon>Polyphaga</taxon>
        <taxon>Cucujiformia</taxon>
        <taxon>Tenebrionidae</taxon>
        <taxon>Tenebrionidae incertae sedis</taxon>
        <taxon>Tribolium</taxon>
    </lineage>
</organism>
<proteinExistence type="predicted"/>
<dbReference type="Proteomes" id="UP000007266">
    <property type="component" value="Linkage group 9"/>
</dbReference>
<reference evidence="1 2" key="1">
    <citation type="journal article" date="2008" name="Nature">
        <title>The genome of the model beetle and pest Tribolium castaneum.</title>
        <authorList>
            <consortium name="Tribolium Genome Sequencing Consortium"/>
            <person name="Richards S."/>
            <person name="Gibbs R.A."/>
            <person name="Weinstock G.M."/>
            <person name="Brown S.J."/>
            <person name="Denell R."/>
            <person name="Beeman R.W."/>
            <person name="Gibbs R."/>
            <person name="Beeman R.W."/>
            <person name="Brown S.J."/>
            <person name="Bucher G."/>
            <person name="Friedrich M."/>
            <person name="Grimmelikhuijzen C.J."/>
            <person name="Klingler M."/>
            <person name="Lorenzen M."/>
            <person name="Richards S."/>
            <person name="Roth S."/>
            <person name="Schroder R."/>
            <person name="Tautz D."/>
            <person name="Zdobnov E.M."/>
            <person name="Muzny D."/>
            <person name="Gibbs R.A."/>
            <person name="Weinstock G.M."/>
            <person name="Attaway T."/>
            <person name="Bell S."/>
            <person name="Buhay C.J."/>
            <person name="Chandrabose M.N."/>
            <person name="Chavez D."/>
            <person name="Clerk-Blankenburg K.P."/>
            <person name="Cree A."/>
            <person name="Dao M."/>
            <person name="Davis C."/>
            <person name="Chacko J."/>
            <person name="Dinh H."/>
            <person name="Dugan-Rocha S."/>
            <person name="Fowler G."/>
            <person name="Garner T.T."/>
            <person name="Garnes J."/>
            <person name="Gnirke A."/>
            <person name="Hawes A."/>
            <person name="Hernandez J."/>
            <person name="Hines S."/>
            <person name="Holder M."/>
            <person name="Hume J."/>
            <person name="Jhangiani S.N."/>
            <person name="Joshi V."/>
            <person name="Khan Z.M."/>
            <person name="Jackson L."/>
            <person name="Kovar C."/>
            <person name="Kowis A."/>
            <person name="Lee S."/>
            <person name="Lewis L.R."/>
            <person name="Margolis J."/>
            <person name="Morgan M."/>
            <person name="Nazareth L.V."/>
            <person name="Nguyen N."/>
            <person name="Okwuonu G."/>
            <person name="Parker D."/>
            <person name="Richards S."/>
            <person name="Ruiz S.J."/>
            <person name="Santibanez J."/>
            <person name="Savard J."/>
            <person name="Scherer S.E."/>
            <person name="Schneider B."/>
            <person name="Sodergren E."/>
            <person name="Tautz D."/>
            <person name="Vattahil S."/>
            <person name="Villasana D."/>
            <person name="White C.S."/>
            <person name="Wright R."/>
            <person name="Park Y."/>
            <person name="Beeman R.W."/>
            <person name="Lord J."/>
            <person name="Oppert B."/>
            <person name="Lorenzen M."/>
            <person name="Brown S."/>
            <person name="Wang L."/>
            <person name="Savard J."/>
            <person name="Tautz D."/>
            <person name="Richards S."/>
            <person name="Weinstock G."/>
            <person name="Gibbs R.A."/>
            <person name="Liu Y."/>
            <person name="Worley K."/>
            <person name="Weinstock G."/>
            <person name="Elsik C.G."/>
            <person name="Reese J.T."/>
            <person name="Elhaik E."/>
            <person name="Landan G."/>
            <person name="Graur D."/>
            <person name="Arensburger P."/>
            <person name="Atkinson P."/>
            <person name="Beeman R.W."/>
            <person name="Beidler J."/>
            <person name="Brown S.J."/>
            <person name="Demuth J.P."/>
            <person name="Drury D.W."/>
            <person name="Du Y.Z."/>
            <person name="Fujiwara H."/>
            <person name="Lorenzen M."/>
            <person name="Maselli V."/>
            <person name="Osanai M."/>
            <person name="Park Y."/>
            <person name="Robertson H.M."/>
            <person name="Tu Z."/>
            <person name="Wang J.J."/>
            <person name="Wang S."/>
            <person name="Richards S."/>
            <person name="Song H."/>
            <person name="Zhang L."/>
            <person name="Sodergren E."/>
            <person name="Werner D."/>
            <person name="Stanke M."/>
            <person name="Morgenstern B."/>
            <person name="Solovyev V."/>
            <person name="Kosarev P."/>
            <person name="Brown G."/>
            <person name="Chen H.C."/>
            <person name="Ermolaeva O."/>
            <person name="Hlavina W."/>
            <person name="Kapustin Y."/>
            <person name="Kiryutin B."/>
            <person name="Kitts P."/>
            <person name="Maglott D."/>
            <person name="Pruitt K."/>
            <person name="Sapojnikov V."/>
            <person name="Souvorov A."/>
            <person name="Mackey A.J."/>
            <person name="Waterhouse R.M."/>
            <person name="Wyder S."/>
            <person name="Zdobnov E.M."/>
            <person name="Zdobnov E.M."/>
            <person name="Wyder S."/>
            <person name="Kriventseva E.V."/>
            <person name="Kadowaki T."/>
            <person name="Bork P."/>
            <person name="Aranda M."/>
            <person name="Bao R."/>
            <person name="Beermann A."/>
            <person name="Berns N."/>
            <person name="Bolognesi R."/>
            <person name="Bonneton F."/>
            <person name="Bopp D."/>
            <person name="Brown S.J."/>
            <person name="Bucher G."/>
            <person name="Butts T."/>
            <person name="Chaumot A."/>
            <person name="Denell R.E."/>
            <person name="Ferrier D.E."/>
            <person name="Friedrich M."/>
            <person name="Gordon C.M."/>
            <person name="Jindra M."/>
            <person name="Klingler M."/>
            <person name="Lan Q."/>
            <person name="Lattorff H.M."/>
            <person name="Laudet V."/>
            <person name="von Levetsow C."/>
            <person name="Liu Z."/>
            <person name="Lutz R."/>
            <person name="Lynch J.A."/>
            <person name="da Fonseca R.N."/>
            <person name="Posnien N."/>
            <person name="Reuter R."/>
            <person name="Roth S."/>
            <person name="Savard J."/>
            <person name="Schinko J.B."/>
            <person name="Schmitt C."/>
            <person name="Schoppmeier M."/>
            <person name="Schroder R."/>
            <person name="Shippy T.D."/>
            <person name="Simonnet F."/>
            <person name="Marques-Souza H."/>
            <person name="Tautz D."/>
            <person name="Tomoyasu Y."/>
            <person name="Trauner J."/>
            <person name="Van der Zee M."/>
            <person name="Vervoort M."/>
            <person name="Wittkopp N."/>
            <person name="Wimmer E.A."/>
            <person name="Yang X."/>
            <person name="Jones A.K."/>
            <person name="Sattelle D.B."/>
            <person name="Ebert P.R."/>
            <person name="Nelson D."/>
            <person name="Scott J.G."/>
            <person name="Beeman R.W."/>
            <person name="Muthukrishnan S."/>
            <person name="Kramer K.J."/>
            <person name="Arakane Y."/>
            <person name="Beeman R.W."/>
            <person name="Zhu Q."/>
            <person name="Hogenkamp D."/>
            <person name="Dixit R."/>
            <person name="Oppert B."/>
            <person name="Jiang H."/>
            <person name="Zou Z."/>
            <person name="Marshall J."/>
            <person name="Elpidina E."/>
            <person name="Vinokurov K."/>
            <person name="Oppert C."/>
            <person name="Zou Z."/>
            <person name="Evans J."/>
            <person name="Lu Z."/>
            <person name="Zhao P."/>
            <person name="Sumathipala N."/>
            <person name="Altincicek B."/>
            <person name="Vilcinskas A."/>
            <person name="Williams M."/>
            <person name="Hultmark D."/>
            <person name="Hetru C."/>
            <person name="Jiang H."/>
            <person name="Grimmelikhuijzen C.J."/>
            <person name="Hauser F."/>
            <person name="Cazzamali G."/>
            <person name="Williamson M."/>
            <person name="Park Y."/>
            <person name="Li B."/>
            <person name="Tanaka Y."/>
            <person name="Predel R."/>
            <person name="Neupert S."/>
            <person name="Schachtner J."/>
            <person name="Verleyen P."/>
            <person name="Raible F."/>
            <person name="Bork P."/>
            <person name="Friedrich M."/>
            <person name="Walden K.K."/>
            <person name="Robertson H.M."/>
            <person name="Angeli S."/>
            <person name="Foret S."/>
            <person name="Bucher G."/>
            <person name="Schuetz S."/>
            <person name="Maleszka R."/>
            <person name="Wimmer E.A."/>
            <person name="Beeman R.W."/>
            <person name="Lorenzen M."/>
            <person name="Tomoyasu Y."/>
            <person name="Miller S.C."/>
            <person name="Grossmann D."/>
            <person name="Bucher G."/>
        </authorList>
    </citation>
    <scope>NUCLEOTIDE SEQUENCE [LARGE SCALE GENOMIC DNA]</scope>
    <source>
        <strain evidence="1 2">Georgia GA2</strain>
    </source>
</reference>
<accession>A0A139WCE3</accession>
<evidence type="ECO:0000313" key="1">
    <source>
        <dbReference type="EMBL" id="KYB25501.1"/>
    </source>
</evidence>
<gene>
    <name evidence="1" type="primary">AUGUSTUS-3.0.2_34864</name>
    <name evidence="1" type="ORF">TcasGA2_TC034864</name>
</gene>
<dbReference type="AlphaFoldDB" id="A0A139WCE3"/>
<name>A0A139WCE3_TRICA</name>
<sequence>MTHELQLVQECGSGAGALFITHHLGEAVLPHVTVKLASEVPIAQIGLMSRARFTYPILHTSVGRSSDGYLTGHCGELHPPVPHRRTDKRPFLMTLSKTSAENMAVRHHRLFLHWQANGAEPVTDGRLVDDTPQPAMRYRHRVMHSATHDFIAVFKMHTTLCGLLLFFSAEIPSGRQFVNKEAYIQERVVSNAVGRCWASWPRTVVAVTRWTIRNNLDQLAHDITGHHIFMGELGTKSFSTVLLHLPSAPRTPSSGQQNSVMARRRAKIFELSLPNQVM</sequence>
<protein>
    <submittedName>
        <fullName evidence="1">Uncharacterized protein</fullName>
    </submittedName>
</protein>
<reference evidence="1 2" key="2">
    <citation type="journal article" date="2010" name="Nucleic Acids Res.">
        <title>BeetleBase in 2010: revisions to provide comprehensive genomic information for Tribolium castaneum.</title>
        <authorList>
            <person name="Kim H.S."/>
            <person name="Murphy T."/>
            <person name="Xia J."/>
            <person name="Caragea D."/>
            <person name="Park Y."/>
            <person name="Beeman R.W."/>
            <person name="Lorenzen M.D."/>
            <person name="Butcher S."/>
            <person name="Manak J.R."/>
            <person name="Brown S.J."/>
        </authorList>
    </citation>
    <scope>GENOME REANNOTATION</scope>
    <source>
        <strain evidence="1 2">Georgia GA2</strain>
    </source>
</reference>
<dbReference type="InParanoid" id="A0A139WCE3"/>
<dbReference type="EMBL" id="KQ971371">
    <property type="protein sequence ID" value="KYB25501.1"/>
    <property type="molecule type" value="Genomic_DNA"/>
</dbReference>
<keyword evidence="2" id="KW-1185">Reference proteome</keyword>